<reference evidence="11 12" key="1">
    <citation type="submission" date="2020-11" db="EMBL/GenBank/DDBJ databases">
        <title>Fusibacter basophilias sp. nov.</title>
        <authorList>
            <person name="Qiu D."/>
        </authorList>
    </citation>
    <scope>NUCLEOTIDE SEQUENCE [LARGE SCALE GENOMIC DNA]</scope>
    <source>
        <strain evidence="11 12">Q10-2</strain>
    </source>
</reference>
<feature type="coiled-coil region" evidence="8">
    <location>
        <begin position="84"/>
        <end position="111"/>
    </location>
</feature>
<dbReference type="SUPFAM" id="SSF103088">
    <property type="entry name" value="OmpA-like"/>
    <property type="match status" value="1"/>
</dbReference>
<dbReference type="InterPro" id="IPR036737">
    <property type="entry name" value="OmpA-like_sf"/>
</dbReference>
<dbReference type="InterPro" id="IPR006665">
    <property type="entry name" value="OmpA-like"/>
</dbReference>
<protein>
    <submittedName>
        <fullName evidence="11">Flagellar motor protein MotB</fullName>
    </submittedName>
</protein>
<comment type="caution">
    <text evidence="11">The sequence shown here is derived from an EMBL/GenBank/DDBJ whole genome shotgun (WGS) entry which is preliminary data.</text>
</comment>
<keyword evidence="11" id="KW-0282">Flagellum</keyword>
<dbReference type="InterPro" id="IPR050330">
    <property type="entry name" value="Bact_OuterMem_StrucFunc"/>
</dbReference>
<dbReference type="Proteomes" id="UP000614200">
    <property type="component" value="Unassembled WGS sequence"/>
</dbReference>
<evidence type="ECO:0000313" key="11">
    <source>
        <dbReference type="EMBL" id="MBF4691734.1"/>
    </source>
</evidence>
<dbReference type="RefSeq" id="WP_194699975.1">
    <property type="nucleotide sequence ID" value="NZ_JADKNH010000001.1"/>
</dbReference>
<dbReference type="PANTHER" id="PTHR30329">
    <property type="entry name" value="STATOR ELEMENT OF FLAGELLAR MOTOR COMPLEX"/>
    <property type="match status" value="1"/>
</dbReference>
<feature type="domain" description="OmpA-like" evidence="10">
    <location>
        <begin position="117"/>
        <end position="241"/>
    </location>
</feature>
<dbReference type="PANTHER" id="PTHR30329:SF21">
    <property type="entry name" value="LIPOPROTEIN YIAD-RELATED"/>
    <property type="match status" value="1"/>
</dbReference>
<gene>
    <name evidence="11" type="ORF">ISU02_01315</name>
</gene>
<comment type="subcellular location">
    <subcellularLocation>
        <location evidence="1">Cell membrane</location>
        <topology evidence="1">Single-pass membrane protein</topology>
    </subcellularLocation>
</comment>
<evidence type="ECO:0000256" key="5">
    <source>
        <dbReference type="ARBA" id="ARBA00022989"/>
    </source>
</evidence>
<evidence type="ECO:0000256" key="7">
    <source>
        <dbReference type="PROSITE-ProRule" id="PRU00473"/>
    </source>
</evidence>
<evidence type="ECO:0000256" key="4">
    <source>
        <dbReference type="ARBA" id="ARBA00022692"/>
    </source>
</evidence>
<keyword evidence="11" id="KW-0966">Cell projection</keyword>
<dbReference type="CDD" id="cd07185">
    <property type="entry name" value="OmpA_C-like"/>
    <property type="match status" value="1"/>
</dbReference>
<dbReference type="Pfam" id="PF13677">
    <property type="entry name" value="MotB_plug"/>
    <property type="match status" value="1"/>
</dbReference>
<evidence type="ECO:0000313" key="12">
    <source>
        <dbReference type="Proteomes" id="UP000614200"/>
    </source>
</evidence>
<evidence type="ECO:0000256" key="9">
    <source>
        <dbReference type="SAM" id="Phobius"/>
    </source>
</evidence>
<feature type="transmembrane region" description="Helical" evidence="9">
    <location>
        <begin position="20"/>
        <end position="40"/>
    </location>
</feature>
<dbReference type="InterPro" id="IPR025713">
    <property type="entry name" value="MotB-like_N_dom"/>
</dbReference>
<organism evidence="11 12">
    <name type="scientific">Fusibacter ferrireducens</name>
    <dbReference type="NCBI Taxonomy" id="2785058"/>
    <lineage>
        <taxon>Bacteria</taxon>
        <taxon>Bacillati</taxon>
        <taxon>Bacillota</taxon>
        <taxon>Clostridia</taxon>
        <taxon>Eubacteriales</taxon>
        <taxon>Eubacteriales Family XII. Incertae Sedis</taxon>
        <taxon>Fusibacter</taxon>
    </lineage>
</organism>
<keyword evidence="12" id="KW-1185">Reference proteome</keyword>
<dbReference type="Pfam" id="PF00691">
    <property type="entry name" value="OmpA"/>
    <property type="match status" value="1"/>
</dbReference>
<evidence type="ECO:0000259" key="10">
    <source>
        <dbReference type="PROSITE" id="PS51123"/>
    </source>
</evidence>
<keyword evidence="8" id="KW-0175">Coiled coil</keyword>
<evidence type="ECO:0000256" key="8">
    <source>
        <dbReference type="SAM" id="Coils"/>
    </source>
</evidence>
<evidence type="ECO:0000256" key="3">
    <source>
        <dbReference type="ARBA" id="ARBA00022475"/>
    </source>
</evidence>
<dbReference type="PROSITE" id="PS51123">
    <property type="entry name" value="OMPA_2"/>
    <property type="match status" value="1"/>
</dbReference>
<keyword evidence="4 9" id="KW-0812">Transmembrane</keyword>
<keyword evidence="5 9" id="KW-1133">Transmembrane helix</keyword>
<keyword evidence="3" id="KW-1003">Cell membrane</keyword>
<dbReference type="Gene3D" id="3.30.1330.60">
    <property type="entry name" value="OmpA-like domain"/>
    <property type="match status" value="1"/>
</dbReference>
<comment type="similarity">
    <text evidence="2">Belongs to the MotB family.</text>
</comment>
<proteinExistence type="inferred from homology"/>
<evidence type="ECO:0000256" key="1">
    <source>
        <dbReference type="ARBA" id="ARBA00004162"/>
    </source>
</evidence>
<keyword evidence="6 7" id="KW-0472">Membrane</keyword>
<accession>A0ABR9ZMU9</accession>
<keyword evidence="11" id="KW-0969">Cilium</keyword>
<sequence>MAKDKCPECKQGAPEWMNTYGDMVTLLMCFFVLLFAFSSIDAQKFEAVMISFQGSAGVLEGGKSLSEAPMVFDAMPESQTSSEQVVEQNKLEALKEKVEDYINKNQMQAQVDVQLEDYGLIIRFKDNVLFDSGSAVIRSESYDILTFLGGLLNSEEFVKEQIRVEGHTDNVPIRTAIYPTNWELSTNRATNVVKFFIENAEMVPVRLSASGYGEYHPIATNDSQEGRAANRRVDIVVVKTVNTDQNAESQGGQ</sequence>
<dbReference type="EMBL" id="JADKNH010000001">
    <property type="protein sequence ID" value="MBF4691734.1"/>
    <property type="molecule type" value="Genomic_DNA"/>
</dbReference>
<name>A0ABR9ZMU9_9FIRM</name>
<evidence type="ECO:0000256" key="2">
    <source>
        <dbReference type="ARBA" id="ARBA00008914"/>
    </source>
</evidence>
<evidence type="ECO:0000256" key="6">
    <source>
        <dbReference type="ARBA" id="ARBA00023136"/>
    </source>
</evidence>